<dbReference type="InterPro" id="IPR050811">
    <property type="entry name" value="Phosphate_ABC_transporter"/>
</dbReference>
<evidence type="ECO:0000313" key="6">
    <source>
        <dbReference type="Proteomes" id="UP000823612"/>
    </source>
</evidence>
<name>A0A9D9DSS4_9BACT</name>
<dbReference type="InterPro" id="IPR024370">
    <property type="entry name" value="PBP_domain"/>
</dbReference>
<dbReference type="AlphaFoldDB" id="A0A9D9DSS4"/>
<protein>
    <submittedName>
        <fullName evidence="5">Substrate-binding domain-containing protein</fullName>
    </submittedName>
</protein>
<feature type="compositionally biased region" description="Polar residues" evidence="2">
    <location>
        <begin position="331"/>
        <end position="349"/>
    </location>
</feature>
<dbReference type="Proteomes" id="UP000823612">
    <property type="component" value="Unassembled WGS sequence"/>
</dbReference>
<proteinExistence type="predicted"/>
<evidence type="ECO:0000256" key="2">
    <source>
        <dbReference type="SAM" id="MobiDB-lite"/>
    </source>
</evidence>
<dbReference type="EMBL" id="JADIMZ010000124">
    <property type="protein sequence ID" value="MBO8433284.1"/>
    <property type="molecule type" value="Genomic_DNA"/>
</dbReference>
<evidence type="ECO:0000259" key="4">
    <source>
        <dbReference type="Pfam" id="PF12849"/>
    </source>
</evidence>
<dbReference type="PANTHER" id="PTHR30570">
    <property type="entry name" value="PERIPLASMIC PHOSPHATE BINDING COMPONENT OF PHOSPHATE ABC TRANSPORTER"/>
    <property type="match status" value="1"/>
</dbReference>
<accession>A0A9D9DSS4</accession>
<feature type="signal peptide" evidence="3">
    <location>
        <begin position="1"/>
        <end position="21"/>
    </location>
</feature>
<feature type="domain" description="PBP" evidence="4">
    <location>
        <begin position="32"/>
        <end position="296"/>
    </location>
</feature>
<sequence>MKKILLLAISGFFLAMVSCNGSGNSNRKNQGGLQGEVNISGAFALYPMTLLWAEEFQEANPGVTVNVSGGGAGKGMTDALNNMVDFGMISREIKPAEVEMGAWFIAVARDAVVPTINPQNPIYTEVQKRGMTREQLYKIFVTREITKWNQVYPGLAGMPDVDINVYTRSDACGAAETFAEYFGKHQEDLQGTGVNGDPGMANAVIKDRYGIGYNNLGFGYDLESRKPVQGLGILPLDIDSNGTLDAEENFYATVDGLSDAIKNNVYPAPPARNLYFACKGVPSNPAAKAFLEYILSKGQALTEMGGYVALPSSILDEQLRKLGGVPESGAATASRTEDQTASQTAEVAE</sequence>
<comment type="caution">
    <text evidence="5">The sequence shown here is derived from an EMBL/GenBank/DDBJ whole genome shotgun (WGS) entry which is preliminary data.</text>
</comment>
<evidence type="ECO:0000256" key="1">
    <source>
        <dbReference type="ARBA" id="ARBA00022729"/>
    </source>
</evidence>
<keyword evidence="1 3" id="KW-0732">Signal</keyword>
<reference evidence="5" key="2">
    <citation type="journal article" date="2021" name="PeerJ">
        <title>Extensive microbial diversity within the chicken gut microbiome revealed by metagenomics and culture.</title>
        <authorList>
            <person name="Gilroy R."/>
            <person name="Ravi A."/>
            <person name="Getino M."/>
            <person name="Pursley I."/>
            <person name="Horton D.L."/>
            <person name="Alikhan N.F."/>
            <person name="Baker D."/>
            <person name="Gharbi K."/>
            <person name="Hall N."/>
            <person name="Watson M."/>
            <person name="Adriaenssens E.M."/>
            <person name="Foster-Nyarko E."/>
            <person name="Jarju S."/>
            <person name="Secka A."/>
            <person name="Antonio M."/>
            <person name="Oren A."/>
            <person name="Chaudhuri R.R."/>
            <person name="La Ragione R."/>
            <person name="Hildebrand F."/>
            <person name="Pallen M.J."/>
        </authorList>
    </citation>
    <scope>NUCLEOTIDE SEQUENCE</scope>
    <source>
        <strain evidence="5">2889</strain>
    </source>
</reference>
<dbReference type="PANTHER" id="PTHR30570:SF1">
    <property type="entry name" value="PHOSPHATE-BINDING PROTEIN PSTS"/>
    <property type="match status" value="1"/>
</dbReference>
<organism evidence="5 6">
    <name type="scientific">Candidatus Pullibacteroides excrementavium</name>
    <dbReference type="NCBI Taxonomy" id="2840905"/>
    <lineage>
        <taxon>Bacteria</taxon>
        <taxon>Pseudomonadati</taxon>
        <taxon>Bacteroidota</taxon>
        <taxon>Bacteroidia</taxon>
        <taxon>Bacteroidales</taxon>
        <taxon>Candidatus Pullibacteroides</taxon>
    </lineage>
</organism>
<dbReference type="PROSITE" id="PS51257">
    <property type="entry name" value="PROKAR_LIPOPROTEIN"/>
    <property type="match status" value="1"/>
</dbReference>
<gene>
    <name evidence="5" type="ORF">IAB08_08360</name>
</gene>
<evidence type="ECO:0000313" key="5">
    <source>
        <dbReference type="EMBL" id="MBO8433284.1"/>
    </source>
</evidence>
<dbReference type="Gene3D" id="3.40.190.10">
    <property type="entry name" value="Periplasmic binding protein-like II"/>
    <property type="match status" value="2"/>
</dbReference>
<dbReference type="SUPFAM" id="SSF53850">
    <property type="entry name" value="Periplasmic binding protein-like II"/>
    <property type="match status" value="1"/>
</dbReference>
<feature type="chain" id="PRO_5038483522" evidence="3">
    <location>
        <begin position="22"/>
        <end position="349"/>
    </location>
</feature>
<reference evidence="5" key="1">
    <citation type="submission" date="2020-10" db="EMBL/GenBank/DDBJ databases">
        <authorList>
            <person name="Gilroy R."/>
        </authorList>
    </citation>
    <scope>NUCLEOTIDE SEQUENCE</scope>
    <source>
        <strain evidence="5">2889</strain>
    </source>
</reference>
<evidence type="ECO:0000256" key="3">
    <source>
        <dbReference type="SAM" id="SignalP"/>
    </source>
</evidence>
<feature type="region of interest" description="Disordered" evidence="2">
    <location>
        <begin position="325"/>
        <end position="349"/>
    </location>
</feature>
<dbReference type="Pfam" id="PF12849">
    <property type="entry name" value="PBP_like_2"/>
    <property type="match status" value="1"/>
</dbReference>